<organism evidence="1 2">
    <name type="scientific">Eleutherodactylus coqui</name>
    <name type="common">Puerto Rican coqui</name>
    <dbReference type="NCBI Taxonomy" id="57060"/>
    <lineage>
        <taxon>Eukaryota</taxon>
        <taxon>Metazoa</taxon>
        <taxon>Chordata</taxon>
        <taxon>Craniata</taxon>
        <taxon>Vertebrata</taxon>
        <taxon>Euteleostomi</taxon>
        <taxon>Amphibia</taxon>
        <taxon>Batrachia</taxon>
        <taxon>Anura</taxon>
        <taxon>Neobatrachia</taxon>
        <taxon>Hyloidea</taxon>
        <taxon>Eleutherodactylidae</taxon>
        <taxon>Eleutherodactylinae</taxon>
        <taxon>Eleutherodactylus</taxon>
        <taxon>Eleutherodactylus</taxon>
    </lineage>
</organism>
<dbReference type="PANTHER" id="PTHR48465">
    <property type="entry name" value="PROTEIN SSUH2 HOMOLOG"/>
    <property type="match status" value="1"/>
</dbReference>
<dbReference type="AlphaFoldDB" id="A0A8J6EMB4"/>
<sequence>MEVPERDPPPQLWDIDVGTPKMFHEGSKKFALPRSGEVKMCHKCGGRGRCKCSRCGGSGQFRCRCSSCNRQKSRNKRCPACSGSGRRRCSKCSGRGRRICISCKGEGRLLYYQQLAVNWKTLRSEVVSDPPEQESSVPLILLQKVTGEVLTMDDDATVHPLAGFPDVSERLIQDHRNKCGPSCHILRQRQTVEMIPVAHVQYGYSGKNLSCHVYGTERRVYTKRRLHNLTFGCSIM</sequence>
<name>A0A8J6EMB4_ELECQ</name>
<evidence type="ECO:0000313" key="1">
    <source>
        <dbReference type="EMBL" id="KAG9471703.1"/>
    </source>
</evidence>
<dbReference type="EMBL" id="WNTK01000114">
    <property type="protein sequence ID" value="KAG9471703.1"/>
    <property type="molecule type" value="Genomic_DNA"/>
</dbReference>
<accession>A0A8J6EMB4</accession>
<reference evidence="1" key="1">
    <citation type="thesis" date="2020" institute="ProQuest LLC" country="789 East Eisenhower Parkway, Ann Arbor, MI, USA">
        <title>Comparative Genomics and Chromosome Evolution.</title>
        <authorList>
            <person name="Mudd A.B."/>
        </authorList>
    </citation>
    <scope>NUCLEOTIDE SEQUENCE</scope>
    <source>
        <strain evidence="1">HN-11 Male</strain>
        <tissue evidence="1">Kidney and liver</tissue>
    </source>
</reference>
<dbReference type="OrthoDB" id="3355217at2759"/>
<dbReference type="PANTHER" id="PTHR48465:SF1">
    <property type="entry name" value="PROTEIN SSUH2 HOMOLOG"/>
    <property type="match status" value="1"/>
</dbReference>
<keyword evidence="2" id="KW-1185">Reference proteome</keyword>
<comment type="caution">
    <text evidence="1">The sequence shown here is derived from an EMBL/GenBank/DDBJ whole genome shotgun (WGS) entry which is preliminary data.</text>
</comment>
<evidence type="ECO:0008006" key="3">
    <source>
        <dbReference type="Google" id="ProtNLM"/>
    </source>
</evidence>
<dbReference type="Proteomes" id="UP000770717">
    <property type="component" value="Unassembled WGS sequence"/>
</dbReference>
<dbReference type="InterPro" id="IPR052789">
    <property type="entry name" value="SSUH2_homolog"/>
</dbReference>
<evidence type="ECO:0000313" key="2">
    <source>
        <dbReference type="Proteomes" id="UP000770717"/>
    </source>
</evidence>
<proteinExistence type="predicted"/>
<gene>
    <name evidence="1" type="ORF">GDO78_013630</name>
</gene>
<protein>
    <recommendedName>
        <fullName evidence="3">Protein SSUH2 homolog</fullName>
    </recommendedName>
</protein>